<evidence type="ECO:0000256" key="4">
    <source>
        <dbReference type="ARBA" id="ARBA00022679"/>
    </source>
</evidence>
<evidence type="ECO:0000256" key="5">
    <source>
        <dbReference type="ARBA" id="ARBA00022898"/>
    </source>
</evidence>
<accession>A0A182TJ90</accession>
<keyword evidence="5" id="KW-0663">Pyridoxal phosphate</keyword>
<reference evidence="6" key="2">
    <citation type="submission" date="2020-05" db="UniProtKB">
        <authorList>
            <consortium name="EnsemblMetazoa"/>
        </authorList>
    </citation>
    <scope>IDENTIFICATION</scope>
    <source>
        <strain evidence="6">CM1001059</strain>
    </source>
</reference>
<reference evidence="7" key="1">
    <citation type="submission" date="2014-01" db="EMBL/GenBank/DDBJ databases">
        <title>The Genome Sequence of Anopheles melas CM1001059_A (V2).</title>
        <authorList>
            <consortium name="The Broad Institute Genomics Platform"/>
            <person name="Neafsey D.E."/>
            <person name="Besansky N."/>
            <person name="Howell P."/>
            <person name="Walton C."/>
            <person name="Young S.K."/>
            <person name="Zeng Q."/>
            <person name="Gargeya S."/>
            <person name="Fitzgerald M."/>
            <person name="Haas B."/>
            <person name="Abouelleil A."/>
            <person name="Allen A.W."/>
            <person name="Alvarado L."/>
            <person name="Arachchi H.M."/>
            <person name="Berlin A.M."/>
            <person name="Chapman S.B."/>
            <person name="Gainer-Dewar J."/>
            <person name="Goldberg J."/>
            <person name="Griggs A."/>
            <person name="Gujja S."/>
            <person name="Hansen M."/>
            <person name="Howarth C."/>
            <person name="Imamovic A."/>
            <person name="Ireland A."/>
            <person name="Larimer J."/>
            <person name="McCowan C."/>
            <person name="Murphy C."/>
            <person name="Pearson M."/>
            <person name="Poon T.W."/>
            <person name="Priest M."/>
            <person name="Roberts A."/>
            <person name="Saif S."/>
            <person name="Shea T."/>
            <person name="Sisk P."/>
            <person name="Sykes S."/>
            <person name="Wortman J."/>
            <person name="Nusbaum C."/>
            <person name="Birren B."/>
        </authorList>
    </citation>
    <scope>NUCLEOTIDE SEQUENCE [LARGE SCALE GENOMIC DNA]</scope>
    <source>
        <strain evidence="7">CM1001059</strain>
    </source>
</reference>
<organism evidence="6 7">
    <name type="scientific">Anopheles melas</name>
    <dbReference type="NCBI Taxonomy" id="34690"/>
    <lineage>
        <taxon>Eukaryota</taxon>
        <taxon>Metazoa</taxon>
        <taxon>Ecdysozoa</taxon>
        <taxon>Arthropoda</taxon>
        <taxon>Hexapoda</taxon>
        <taxon>Insecta</taxon>
        <taxon>Pterygota</taxon>
        <taxon>Neoptera</taxon>
        <taxon>Endopterygota</taxon>
        <taxon>Diptera</taxon>
        <taxon>Nematocera</taxon>
        <taxon>Culicoidea</taxon>
        <taxon>Culicidae</taxon>
        <taxon>Anophelinae</taxon>
        <taxon>Anopheles</taxon>
    </lineage>
</organism>
<proteinExistence type="predicted"/>
<dbReference type="InterPro" id="IPR045088">
    <property type="entry name" value="ALAT1/2-like"/>
</dbReference>
<evidence type="ECO:0000256" key="3">
    <source>
        <dbReference type="ARBA" id="ARBA00022576"/>
    </source>
</evidence>
<keyword evidence="4" id="KW-0808">Transferase</keyword>
<dbReference type="EnsemblMetazoa" id="AMEC003304-RA">
    <property type="protein sequence ID" value="AMEC003304-PA"/>
    <property type="gene ID" value="AMEC003304"/>
</dbReference>
<dbReference type="PANTHER" id="PTHR11751">
    <property type="entry name" value="ALANINE AMINOTRANSFERASE"/>
    <property type="match status" value="1"/>
</dbReference>
<evidence type="ECO:0000313" key="7">
    <source>
        <dbReference type="Proteomes" id="UP000075902"/>
    </source>
</evidence>
<comment type="cofactor">
    <cofactor evidence="1">
        <name>pyridoxal 5'-phosphate</name>
        <dbReference type="ChEBI" id="CHEBI:597326"/>
    </cofactor>
</comment>
<keyword evidence="3" id="KW-0032">Aminotransferase</keyword>
<sequence length="166" mass="18097">MALSHMLTLCQRSAAVSSRGLLLRPGSVHVRLAAAPVPEQQQHGPAAAAAAAAESPINQQQSRTFLTMACVQQQQRCVSVDNINPAIKSMEYAVRGPLVIRAGVIEKELEEGAKKPFKEVIRANIGDCHAMGQPPITFIRQLEIDYFLLCSVRFIKASFSSSRQPM</sequence>
<keyword evidence="7" id="KW-1185">Reference proteome</keyword>
<evidence type="ECO:0000313" key="6">
    <source>
        <dbReference type="EnsemblMetazoa" id="AMEC003304-PA"/>
    </source>
</evidence>
<evidence type="ECO:0000256" key="1">
    <source>
        <dbReference type="ARBA" id="ARBA00001933"/>
    </source>
</evidence>
<dbReference type="GO" id="GO:0008483">
    <property type="term" value="F:transaminase activity"/>
    <property type="evidence" value="ECO:0007669"/>
    <property type="project" value="UniProtKB-KW"/>
</dbReference>
<dbReference type="PANTHER" id="PTHR11751:SF29">
    <property type="entry name" value="ALANINE TRANSAMINASE"/>
    <property type="match status" value="1"/>
</dbReference>
<name>A0A182TJ90_9DIPT</name>
<comment type="subunit">
    <text evidence="2">Homodimer.</text>
</comment>
<protein>
    <submittedName>
        <fullName evidence="6">Uncharacterized protein</fullName>
    </submittedName>
</protein>
<dbReference type="STRING" id="34690.A0A182TJ90"/>
<evidence type="ECO:0000256" key="2">
    <source>
        <dbReference type="ARBA" id="ARBA00011738"/>
    </source>
</evidence>
<dbReference type="AlphaFoldDB" id="A0A182TJ90"/>
<dbReference type="Proteomes" id="UP000075902">
    <property type="component" value="Unassembled WGS sequence"/>
</dbReference>
<dbReference type="InterPro" id="IPR015422">
    <property type="entry name" value="PyrdxlP-dep_Trfase_small"/>
</dbReference>
<dbReference type="Gene3D" id="1.10.287.1970">
    <property type="match status" value="1"/>
</dbReference>
<dbReference type="Gene3D" id="3.90.1150.10">
    <property type="entry name" value="Aspartate Aminotransferase, domain 1"/>
    <property type="match status" value="1"/>
</dbReference>
<dbReference type="VEuPathDB" id="VectorBase:AMEC003304"/>